<proteinExistence type="predicted"/>
<name>A0A0G4HTQ0_9ALVE</name>
<gene>
    <name evidence="2" type="ORF">Cvel_31542</name>
</gene>
<sequence>MEKGSRCQEEEEGTSTGDVAGPQDEGTEDLTVRRYLQLVNATEYTNAKDFLDKVEDTGLEIIGDGEHNPTDPFARLAFAFVGGGRIFAPNFPRPRQKFPNIFLIRPAEAPFSGAVGFRFTLNPFFQRRIAAALASLPVAGDPDWEDEILGFEWTFVVPSLSDP</sequence>
<evidence type="ECO:0000313" key="2">
    <source>
        <dbReference type="EMBL" id="CEM47780.1"/>
    </source>
</evidence>
<dbReference type="VEuPathDB" id="CryptoDB:Cvel_31542"/>
<organism evidence="2">
    <name type="scientific">Chromera velia CCMP2878</name>
    <dbReference type="NCBI Taxonomy" id="1169474"/>
    <lineage>
        <taxon>Eukaryota</taxon>
        <taxon>Sar</taxon>
        <taxon>Alveolata</taxon>
        <taxon>Colpodellida</taxon>
        <taxon>Chromeraceae</taxon>
        <taxon>Chromera</taxon>
    </lineage>
</organism>
<feature type="region of interest" description="Disordered" evidence="1">
    <location>
        <begin position="1"/>
        <end position="26"/>
    </location>
</feature>
<dbReference type="AlphaFoldDB" id="A0A0G4HTQ0"/>
<protein>
    <submittedName>
        <fullName evidence="2">Uncharacterized protein</fullName>
    </submittedName>
</protein>
<evidence type="ECO:0000256" key="1">
    <source>
        <dbReference type="SAM" id="MobiDB-lite"/>
    </source>
</evidence>
<accession>A0A0G4HTQ0</accession>
<dbReference type="EMBL" id="CDMZ01003838">
    <property type="protein sequence ID" value="CEM47780.1"/>
    <property type="molecule type" value="Genomic_DNA"/>
</dbReference>
<reference evidence="2" key="1">
    <citation type="submission" date="2014-11" db="EMBL/GenBank/DDBJ databases">
        <authorList>
            <person name="Otto D Thomas"/>
            <person name="Naeem Raeece"/>
        </authorList>
    </citation>
    <scope>NUCLEOTIDE SEQUENCE</scope>
</reference>